<organism evidence="4 5">
    <name type="scientific">Acipenser oxyrinchus oxyrinchus</name>
    <dbReference type="NCBI Taxonomy" id="40147"/>
    <lineage>
        <taxon>Eukaryota</taxon>
        <taxon>Metazoa</taxon>
        <taxon>Chordata</taxon>
        <taxon>Craniata</taxon>
        <taxon>Vertebrata</taxon>
        <taxon>Euteleostomi</taxon>
        <taxon>Actinopterygii</taxon>
        <taxon>Chondrostei</taxon>
        <taxon>Acipenseriformes</taxon>
        <taxon>Acipenseridae</taxon>
        <taxon>Acipenser</taxon>
    </lineage>
</organism>
<dbReference type="SUPFAM" id="SSF117281">
    <property type="entry name" value="Kelch motif"/>
    <property type="match status" value="1"/>
</dbReference>
<dbReference type="PANTHER" id="PTHR46375:SF3">
    <property type="entry name" value="KELCH REPEAT AND BTB DOMAIN-CONTAINING PROTEIN 13"/>
    <property type="match status" value="1"/>
</dbReference>
<dbReference type="SUPFAM" id="SSF54695">
    <property type="entry name" value="POZ domain"/>
    <property type="match status" value="1"/>
</dbReference>
<dbReference type="EMBL" id="JAGXEW010000010">
    <property type="protein sequence ID" value="KAK1166926.1"/>
    <property type="molecule type" value="Genomic_DNA"/>
</dbReference>
<dbReference type="AlphaFoldDB" id="A0AAD8DD60"/>
<dbReference type="PANTHER" id="PTHR46375">
    <property type="entry name" value="KELCH REPEAT AND BTB DOMAIN-CONTAINING PROTEIN 13-RELATED"/>
    <property type="match status" value="1"/>
</dbReference>
<comment type="caution">
    <text evidence="4">The sequence shown here is derived from an EMBL/GenBank/DDBJ whole genome shotgun (WGS) entry which is preliminary data.</text>
</comment>
<dbReference type="InterPro" id="IPR052392">
    <property type="entry name" value="Kelch-BTB_domain-containing"/>
</dbReference>
<feature type="domain" description="BTB" evidence="3">
    <location>
        <begin position="70"/>
        <end position="139"/>
    </location>
</feature>
<dbReference type="Pfam" id="PF01344">
    <property type="entry name" value="Kelch_1"/>
    <property type="match status" value="1"/>
</dbReference>
<dbReference type="InterPro" id="IPR000210">
    <property type="entry name" value="BTB/POZ_dom"/>
</dbReference>
<dbReference type="InterPro" id="IPR011333">
    <property type="entry name" value="SKP1/BTB/POZ_sf"/>
</dbReference>
<evidence type="ECO:0000313" key="5">
    <source>
        <dbReference type="Proteomes" id="UP001230051"/>
    </source>
</evidence>
<dbReference type="Pfam" id="PF00651">
    <property type="entry name" value="BTB"/>
    <property type="match status" value="1"/>
</dbReference>
<evidence type="ECO:0000259" key="3">
    <source>
        <dbReference type="PROSITE" id="PS50097"/>
    </source>
</evidence>
<evidence type="ECO:0000313" key="4">
    <source>
        <dbReference type="EMBL" id="KAK1166926.1"/>
    </source>
</evidence>
<evidence type="ECO:0000256" key="2">
    <source>
        <dbReference type="ARBA" id="ARBA00022737"/>
    </source>
</evidence>
<protein>
    <recommendedName>
        <fullName evidence="3">BTB domain-containing protein</fullName>
    </recommendedName>
</protein>
<evidence type="ECO:0000256" key="1">
    <source>
        <dbReference type="ARBA" id="ARBA00022441"/>
    </source>
</evidence>
<dbReference type="CDD" id="cd01165">
    <property type="entry name" value="BTB_POZ"/>
    <property type="match status" value="1"/>
</dbReference>
<reference evidence="4" key="1">
    <citation type="submission" date="2022-02" db="EMBL/GenBank/DDBJ databases">
        <title>Atlantic sturgeon de novo genome assembly.</title>
        <authorList>
            <person name="Stock M."/>
            <person name="Klopp C."/>
            <person name="Guiguen Y."/>
            <person name="Cabau C."/>
            <person name="Parinello H."/>
            <person name="Santidrian Yebra-Pimentel E."/>
            <person name="Kuhl H."/>
            <person name="Dirks R.P."/>
            <person name="Guessner J."/>
            <person name="Wuertz S."/>
            <person name="Du K."/>
            <person name="Schartl M."/>
        </authorList>
    </citation>
    <scope>NUCLEOTIDE SEQUENCE</scope>
    <source>
        <strain evidence="4">STURGEONOMICS-FGT-2020</strain>
        <tissue evidence="4">Whole blood</tissue>
    </source>
</reference>
<gene>
    <name evidence="4" type="ORF">AOXY_G11557</name>
</gene>
<name>A0AAD8DD60_ACIOX</name>
<dbReference type="PROSITE" id="PS50097">
    <property type="entry name" value="BTB"/>
    <property type="match status" value="1"/>
</dbReference>
<dbReference type="InterPro" id="IPR006652">
    <property type="entry name" value="Kelch_1"/>
</dbReference>
<proteinExistence type="predicted"/>
<accession>A0AAD8DD60</accession>
<dbReference type="Gene3D" id="3.30.710.10">
    <property type="entry name" value="Potassium Channel Kv1.1, Chain A"/>
    <property type="match status" value="1"/>
</dbReference>
<keyword evidence="2" id="KW-0677">Repeat</keyword>
<keyword evidence="5" id="KW-1185">Reference proteome</keyword>
<keyword evidence="1" id="KW-0880">Kelch repeat</keyword>
<feature type="non-terminal residue" evidence="4">
    <location>
        <position position="1"/>
    </location>
</feature>
<sequence>MNRLMWCLSLVLIYFILGLKFCGGWVQWVLTVLRSFLFSSVTSGNDSKVNRVVESWERDLASRIYSCGDEDALVTVQTRTHCFQVDLRKLSECSEYFRALSHSRMKETTENLIHMNHIPSRTFRNLLEFTFRQHWEVPEEELREHIQRRRHFSTAVCEGAIFAVGGWYLDNLLAPDSSTALYNAVERYDPWTDTWAFVSSLPLTDFLFTVSLSH</sequence>
<dbReference type="InterPro" id="IPR015915">
    <property type="entry name" value="Kelch-typ_b-propeller"/>
</dbReference>
<dbReference type="Proteomes" id="UP001230051">
    <property type="component" value="Unassembled WGS sequence"/>
</dbReference>